<dbReference type="AlphaFoldDB" id="A0A0C1USH7"/>
<dbReference type="HAMAP" id="MF_00337">
    <property type="entry name" value="Exonuc_7_S"/>
    <property type="match status" value="1"/>
</dbReference>
<evidence type="ECO:0000256" key="2">
    <source>
        <dbReference type="ARBA" id="ARBA00022490"/>
    </source>
</evidence>
<comment type="catalytic activity">
    <reaction evidence="6">
        <text>Exonucleolytic cleavage in either 5'- to 3'- or 3'- to 5'-direction to yield nucleoside 5'-phosphates.</text>
        <dbReference type="EC" id="3.1.11.6"/>
    </reaction>
</comment>
<dbReference type="RefSeq" id="WP_039720529.1">
    <property type="nucleotide sequence ID" value="NZ_CP037899.1"/>
</dbReference>
<dbReference type="STRING" id="1202785.A946_00425"/>
<keyword evidence="3 6" id="KW-0540">Nuclease</keyword>
<dbReference type="Gene3D" id="1.10.287.1040">
    <property type="entry name" value="Exonuclease VII, small subunit"/>
    <property type="match status" value="1"/>
</dbReference>
<comment type="subcellular location">
    <subcellularLocation>
        <location evidence="6">Cytoplasm</location>
    </subcellularLocation>
</comment>
<dbReference type="PANTHER" id="PTHR34137">
    <property type="entry name" value="EXODEOXYRIBONUCLEASE 7 SMALL SUBUNIT"/>
    <property type="match status" value="1"/>
</dbReference>
<protein>
    <recommendedName>
        <fullName evidence="6">Exodeoxyribonuclease 7 small subunit</fullName>
        <ecNumber evidence="6">3.1.11.6</ecNumber>
    </recommendedName>
    <alternativeName>
        <fullName evidence="6">Exodeoxyribonuclease VII small subunit</fullName>
        <shortName evidence="6">Exonuclease VII small subunit</shortName>
    </alternativeName>
</protein>
<keyword evidence="9" id="KW-1185">Reference proteome</keyword>
<dbReference type="PIRSF" id="PIRSF006488">
    <property type="entry name" value="Exonuc_VII_S"/>
    <property type="match status" value="1"/>
</dbReference>
<dbReference type="KEGG" id="mkc:kam1_1591"/>
<evidence type="ECO:0000313" key="10">
    <source>
        <dbReference type="Proteomes" id="UP000315925"/>
    </source>
</evidence>
<reference evidence="8" key="2">
    <citation type="journal article" date="2019" name="BMC Genomics">
        <title>Complete genome sequence analysis of the thermoacidophilic verrucomicrobial methanotroph 'Candidatus Methylacidiphilum kamchatkense' strain Kam1 and comparison with its closest relatives.</title>
        <authorList>
            <person name="Kruse T."/>
            <person name="Ratnadevi C.M."/>
            <person name="Erikstad H.A."/>
            <person name="Birkeland N.K."/>
        </authorList>
    </citation>
    <scope>NUCLEOTIDE SEQUENCE</scope>
    <source>
        <strain evidence="8">Kam1</strain>
    </source>
</reference>
<dbReference type="InterPro" id="IPR037004">
    <property type="entry name" value="Exonuc_VII_ssu_sf"/>
</dbReference>
<keyword evidence="5 6" id="KW-0269">Exonuclease</keyword>
<gene>
    <name evidence="6" type="primary">xseB</name>
    <name evidence="7" type="ORF">A946_00425</name>
    <name evidence="8" type="ORF">kam1_1591</name>
</gene>
<evidence type="ECO:0000256" key="5">
    <source>
        <dbReference type="ARBA" id="ARBA00022839"/>
    </source>
</evidence>
<dbReference type="SUPFAM" id="SSF116842">
    <property type="entry name" value="XseB-like"/>
    <property type="match status" value="1"/>
</dbReference>
<evidence type="ECO:0000256" key="1">
    <source>
        <dbReference type="ARBA" id="ARBA00009998"/>
    </source>
</evidence>
<keyword evidence="4 6" id="KW-0378">Hydrolase</keyword>
<evidence type="ECO:0000313" key="9">
    <source>
        <dbReference type="Proteomes" id="UP000031594"/>
    </source>
</evidence>
<dbReference type="GO" id="GO:0008855">
    <property type="term" value="F:exodeoxyribonuclease VII activity"/>
    <property type="evidence" value="ECO:0007669"/>
    <property type="project" value="UniProtKB-UniRule"/>
</dbReference>
<reference evidence="7 9" key="1">
    <citation type="submission" date="2014-08" db="EMBL/GenBank/DDBJ databases">
        <title>Methylacidiphilum kamchatkense strain Kam1 draft genome sequence.</title>
        <authorList>
            <person name="Birkeland N.-K."/>
            <person name="Erikstad H.A."/>
        </authorList>
    </citation>
    <scope>NUCLEOTIDE SEQUENCE [LARGE SCALE GENOMIC DNA]</scope>
    <source>
        <strain evidence="7 9">Kam1</strain>
    </source>
</reference>
<dbReference type="Proteomes" id="UP000031594">
    <property type="component" value="Unassembled WGS sequence"/>
</dbReference>
<sequence length="81" mass="9299">MSQIDKQSGGEKEMRFEEAFKRLQEIVNSLESGQMPLEDLLQKYEEGRRLLKICDEKLNEAEQRIIVLSTKQDNGGGAKEN</sequence>
<evidence type="ECO:0000256" key="4">
    <source>
        <dbReference type="ARBA" id="ARBA00022801"/>
    </source>
</evidence>
<dbReference type="Pfam" id="PF02609">
    <property type="entry name" value="Exonuc_VII_S"/>
    <property type="match status" value="1"/>
</dbReference>
<keyword evidence="2 6" id="KW-0963">Cytoplasm</keyword>
<comment type="similarity">
    <text evidence="1 6">Belongs to the XseB family.</text>
</comment>
<name>A0A0C1USH7_9BACT</name>
<proteinExistence type="inferred from homology"/>
<accession>A0A0C1USH7</accession>
<evidence type="ECO:0000256" key="6">
    <source>
        <dbReference type="HAMAP-Rule" id="MF_00337"/>
    </source>
</evidence>
<dbReference type="PANTHER" id="PTHR34137:SF1">
    <property type="entry name" value="EXODEOXYRIBONUCLEASE 7 SMALL SUBUNIT"/>
    <property type="match status" value="1"/>
</dbReference>
<dbReference type="EMBL" id="CP037899">
    <property type="protein sequence ID" value="QDQ42806.1"/>
    <property type="molecule type" value="Genomic_DNA"/>
</dbReference>
<dbReference type="InterPro" id="IPR003761">
    <property type="entry name" value="Exonuc_VII_S"/>
</dbReference>
<dbReference type="EC" id="3.1.11.6" evidence="6"/>
<dbReference type="GO" id="GO:0006308">
    <property type="term" value="P:DNA catabolic process"/>
    <property type="evidence" value="ECO:0007669"/>
    <property type="project" value="UniProtKB-UniRule"/>
</dbReference>
<organism evidence="8 10">
    <name type="scientific">Methylacidiphilum kamchatkense Kam1</name>
    <dbReference type="NCBI Taxonomy" id="1202785"/>
    <lineage>
        <taxon>Bacteria</taxon>
        <taxon>Pseudomonadati</taxon>
        <taxon>Verrucomicrobiota</taxon>
        <taxon>Methylacidiphilae</taxon>
        <taxon>Methylacidiphilales</taxon>
        <taxon>Methylacidiphilaceae</taxon>
        <taxon>Methylacidiphilum (ex Ratnadevi et al. 2023)</taxon>
    </lineage>
</organism>
<evidence type="ECO:0000256" key="3">
    <source>
        <dbReference type="ARBA" id="ARBA00022722"/>
    </source>
</evidence>
<comment type="subunit">
    <text evidence="6">Heterooligomer composed of large and small subunits.</text>
</comment>
<dbReference type="GO" id="GO:0005829">
    <property type="term" value="C:cytosol"/>
    <property type="evidence" value="ECO:0007669"/>
    <property type="project" value="TreeGrafter"/>
</dbReference>
<evidence type="ECO:0000313" key="7">
    <source>
        <dbReference type="EMBL" id="KIE59234.1"/>
    </source>
</evidence>
<dbReference type="Proteomes" id="UP000315925">
    <property type="component" value="Chromosome"/>
</dbReference>
<dbReference type="EMBL" id="JQNX01000001">
    <property type="protein sequence ID" value="KIE59234.1"/>
    <property type="molecule type" value="Genomic_DNA"/>
</dbReference>
<dbReference type="GO" id="GO:0009318">
    <property type="term" value="C:exodeoxyribonuclease VII complex"/>
    <property type="evidence" value="ECO:0007669"/>
    <property type="project" value="UniProtKB-UniRule"/>
</dbReference>
<comment type="function">
    <text evidence="6">Bidirectionally degrades single-stranded DNA into large acid-insoluble oligonucleotides, which are then degraded further into small acid-soluble oligonucleotides.</text>
</comment>
<reference evidence="10" key="3">
    <citation type="submission" date="2019-03" db="EMBL/GenBank/DDBJ databases">
        <title>Complete genome of Methylacidiphilum kamchatkense Kam1.</title>
        <authorList>
            <person name="Kruse T."/>
            <person name="Murarilal Ratnadevi C."/>
            <person name="Erikstad H.-A."/>
            <person name="Birkeland N.-K."/>
        </authorList>
    </citation>
    <scope>NUCLEOTIDE SEQUENCE [LARGE SCALE GENOMIC DNA]</scope>
    <source>
        <strain evidence="10">kam1</strain>
    </source>
</reference>
<evidence type="ECO:0000313" key="8">
    <source>
        <dbReference type="EMBL" id="QDQ42806.1"/>
    </source>
</evidence>
<dbReference type="OrthoDB" id="199022at2"/>
<dbReference type="NCBIfam" id="TIGR01280">
    <property type="entry name" value="xseB"/>
    <property type="match status" value="1"/>
</dbReference>